<dbReference type="PANTHER" id="PTHR33116">
    <property type="entry name" value="REVERSE TRANSCRIPTASE ZINC-BINDING DOMAIN-CONTAINING PROTEIN-RELATED-RELATED"/>
    <property type="match status" value="1"/>
</dbReference>
<feature type="transmembrane region" description="Helical" evidence="1">
    <location>
        <begin position="526"/>
        <end position="549"/>
    </location>
</feature>
<gene>
    <name evidence="3" type="ORF">FSB_LOCUS33951</name>
</gene>
<accession>A0A2N9H351</accession>
<proteinExistence type="predicted"/>
<organism evidence="3">
    <name type="scientific">Fagus sylvatica</name>
    <name type="common">Beechnut</name>
    <dbReference type="NCBI Taxonomy" id="28930"/>
    <lineage>
        <taxon>Eukaryota</taxon>
        <taxon>Viridiplantae</taxon>
        <taxon>Streptophyta</taxon>
        <taxon>Embryophyta</taxon>
        <taxon>Tracheophyta</taxon>
        <taxon>Spermatophyta</taxon>
        <taxon>Magnoliopsida</taxon>
        <taxon>eudicotyledons</taxon>
        <taxon>Gunneridae</taxon>
        <taxon>Pentapetalae</taxon>
        <taxon>rosids</taxon>
        <taxon>fabids</taxon>
        <taxon>Fagales</taxon>
        <taxon>Fagaceae</taxon>
        <taxon>Fagus</taxon>
    </lineage>
</organism>
<protein>
    <recommendedName>
        <fullName evidence="2">Reverse transcriptase zinc-binding domain-containing protein</fullName>
    </recommendedName>
</protein>
<evidence type="ECO:0000313" key="3">
    <source>
        <dbReference type="EMBL" id="SPD06069.1"/>
    </source>
</evidence>
<feature type="domain" description="Reverse transcriptase zinc-binding" evidence="2">
    <location>
        <begin position="443"/>
        <end position="527"/>
    </location>
</feature>
<dbReference type="Pfam" id="PF13966">
    <property type="entry name" value="zf-RVT"/>
    <property type="match status" value="1"/>
</dbReference>
<dbReference type="PANTHER" id="PTHR33116:SF78">
    <property type="entry name" value="OS12G0587133 PROTEIN"/>
    <property type="match status" value="1"/>
</dbReference>
<keyword evidence="1" id="KW-0472">Membrane</keyword>
<dbReference type="InterPro" id="IPR026960">
    <property type="entry name" value="RVT-Znf"/>
</dbReference>
<sequence>MRKNFRVPCLLKNAIREELKIEVERLAHLEELSWCQKSHVLWLREGDKNTKFFHKMANSYRRRNQIKCNEENEEWRPDVDGLSFATIGVEAKSRLERRFDKEEVDQVLKDLEGDKAPGPDGFTMAFFQHYWLKEVLDDLISESQNAFVGGRQMLDSVLIANECLDSCLKRSQPGVICKLDIEKAYHHGIEAGRSAISTPFSVGDGDLEQDVKEEQLMYLRLVMTCFEATTGLRVNLAKSEIVLVGEVENLRVLADILCCQIGSLPMSYLGTPLGSSFKSTSIWNPIIEKMERRLAGWKSVAKRIEQIQQNFLWGGTEEGFKHCLVKWDTVCSPIAKGGLGVRKLVPFNRALLGNGCGDLGLRTISYGNVCLSHVMGPIVGIGVLGGFVVLMVVGYGRNVNFMQDFNDWELDTVASFLGLLQSHLPSQEVDDGLRWNLKKNGIFDICSFYTVLRDSPNVAYPWKSIWRTKAPRRACFFVWTAAWNNILTCDNLSKRGYTLTSWCCMCCCNGETVDHLLLHCPLAGVLWNWIFLIFGIHWVLSATVANLLFSWQNGLGQHSSDIWNIVPVCLMWTIWKECNQRTFEDVSRLDSHIL</sequence>
<keyword evidence="1" id="KW-1133">Transmembrane helix</keyword>
<feature type="transmembrane region" description="Helical" evidence="1">
    <location>
        <begin position="374"/>
        <end position="395"/>
    </location>
</feature>
<evidence type="ECO:0000256" key="1">
    <source>
        <dbReference type="SAM" id="Phobius"/>
    </source>
</evidence>
<keyword evidence="1" id="KW-0812">Transmembrane</keyword>
<evidence type="ECO:0000259" key="2">
    <source>
        <dbReference type="Pfam" id="PF13966"/>
    </source>
</evidence>
<name>A0A2N9H351_FAGSY</name>
<dbReference type="EMBL" id="OIVN01002742">
    <property type="protein sequence ID" value="SPD06069.1"/>
    <property type="molecule type" value="Genomic_DNA"/>
</dbReference>
<dbReference type="AlphaFoldDB" id="A0A2N9H351"/>
<reference evidence="3" key="1">
    <citation type="submission" date="2018-02" db="EMBL/GenBank/DDBJ databases">
        <authorList>
            <person name="Cohen D.B."/>
            <person name="Kent A.D."/>
        </authorList>
    </citation>
    <scope>NUCLEOTIDE SEQUENCE</scope>
</reference>